<dbReference type="EMBL" id="QFWV02000002">
    <property type="protein sequence ID" value="RKF08128.1"/>
    <property type="molecule type" value="Genomic_DNA"/>
</dbReference>
<organism evidence="2 3">
    <name type="scientific">Oceaniradius stylonematis</name>
    <dbReference type="NCBI Taxonomy" id="2184161"/>
    <lineage>
        <taxon>Bacteria</taxon>
        <taxon>Pseudomonadati</taxon>
        <taxon>Pseudomonadota</taxon>
        <taxon>Alphaproteobacteria</taxon>
        <taxon>Hyphomicrobiales</taxon>
        <taxon>Ahrensiaceae</taxon>
        <taxon>Oceaniradius</taxon>
    </lineage>
</organism>
<evidence type="ECO:0000313" key="2">
    <source>
        <dbReference type="EMBL" id="RKF08128.1"/>
    </source>
</evidence>
<gene>
    <name evidence="2" type="ORF">DEM25_002100</name>
</gene>
<sequence>MGLLPAGLMLAGCTSTSTIDTAFSDVGQPVASAPLDPLPAPSEPLAPLNAPSEPFTQQALVPVPSSGAASKTGAFPNINDEPPPSQKQITDAERAVMMAEMQALQAELDAGRVPTESSAARMAALQRLAATHSAEVLRRIEGE</sequence>
<proteinExistence type="predicted"/>
<dbReference type="AlphaFoldDB" id="A0A3A8AFE9"/>
<feature type="region of interest" description="Disordered" evidence="1">
    <location>
        <begin position="64"/>
        <end position="87"/>
    </location>
</feature>
<evidence type="ECO:0000256" key="1">
    <source>
        <dbReference type="SAM" id="MobiDB-lite"/>
    </source>
</evidence>
<accession>A0A3A8AFE9</accession>
<name>A0A3A8AFE9_9HYPH</name>
<feature type="region of interest" description="Disordered" evidence="1">
    <location>
        <begin position="27"/>
        <end position="52"/>
    </location>
</feature>
<keyword evidence="3" id="KW-1185">Reference proteome</keyword>
<protein>
    <submittedName>
        <fullName evidence="2">Uncharacterized protein</fullName>
    </submittedName>
</protein>
<reference evidence="2 3" key="1">
    <citation type="journal article" date="2018" name="Int. J. Syst. Bacteriol.">
        <title>Oceaniradius stylonemae gen. nov., sp. nov., isolated from a red alga, Stylonema cornu-cervi.</title>
        <authorList>
            <person name="Jeong S."/>
        </authorList>
    </citation>
    <scope>NUCLEOTIDE SEQUENCE [LARGE SCALE GENOMIC DNA]</scope>
    <source>
        <strain evidence="2 3">StC1</strain>
    </source>
</reference>
<dbReference type="Proteomes" id="UP000246132">
    <property type="component" value="Unassembled WGS sequence"/>
</dbReference>
<evidence type="ECO:0000313" key="3">
    <source>
        <dbReference type="Proteomes" id="UP000246132"/>
    </source>
</evidence>
<comment type="caution">
    <text evidence="2">The sequence shown here is derived from an EMBL/GenBank/DDBJ whole genome shotgun (WGS) entry which is preliminary data.</text>
</comment>